<name>A0A6A4ZC58_APHAT</name>
<keyword evidence="2" id="KW-0812">Transmembrane</keyword>
<gene>
    <name evidence="4" type="ORF">AaE_012263</name>
</gene>
<feature type="compositionally biased region" description="Low complexity" evidence="1">
    <location>
        <begin position="110"/>
        <end position="137"/>
    </location>
</feature>
<dbReference type="VEuPathDB" id="FungiDB:H257_09127"/>
<feature type="chain" id="PRO_5025454069" evidence="3">
    <location>
        <begin position="24"/>
        <end position="357"/>
    </location>
</feature>
<keyword evidence="3" id="KW-0732">Signal</keyword>
<feature type="compositionally biased region" description="Basic and acidic residues" evidence="1">
    <location>
        <begin position="152"/>
        <end position="162"/>
    </location>
</feature>
<keyword evidence="2" id="KW-0472">Membrane</keyword>
<proteinExistence type="predicted"/>
<feature type="region of interest" description="Disordered" evidence="1">
    <location>
        <begin position="105"/>
        <end position="162"/>
    </location>
</feature>
<reference evidence="4 5" key="1">
    <citation type="submission" date="2019-06" db="EMBL/GenBank/DDBJ databases">
        <title>Genomics analysis of Aphanomyces spp. identifies a new class of oomycete effector associated with host adaptation.</title>
        <authorList>
            <person name="Gaulin E."/>
        </authorList>
    </citation>
    <scope>NUCLEOTIDE SEQUENCE [LARGE SCALE GENOMIC DNA]</scope>
    <source>
        <strain evidence="4 5">E</strain>
    </source>
</reference>
<evidence type="ECO:0000256" key="1">
    <source>
        <dbReference type="SAM" id="MobiDB-lite"/>
    </source>
</evidence>
<comment type="caution">
    <text evidence="4">The sequence shown here is derived from an EMBL/GenBank/DDBJ whole genome shotgun (WGS) entry which is preliminary data.</text>
</comment>
<evidence type="ECO:0000256" key="3">
    <source>
        <dbReference type="SAM" id="SignalP"/>
    </source>
</evidence>
<evidence type="ECO:0000256" key="2">
    <source>
        <dbReference type="SAM" id="Phobius"/>
    </source>
</evidence>
<feature type="transmembrane region" description="Helical" evidence="2">
    <location>
        <begin position="187"/>
        <end position="208"/>
    </location>
</feature>
<protein>
    <submittedName>
        <fullName evidence="4">Uncharacterized protein</fullName>
    </submittedName>
</protein>
<accession>A0A6A4ZC58</accession>
<organism evidence="4 5">
    <name type="scientific">Aphanomyces astaci</name>
    <name type="common">Crayfish plague agent</name>
    <dbReference type="NCBI Taxonomy" id="112090"/>
    <lineage>
        <taxon>Eukaryota</taxon>
        <taxon>Sar</taxon>
        <taxon>Stramenopiles</taxon>
        <taxon>Oomycota</taxon>
        <taxon>Saprolegniomycetes</taxon>
        <taxon>Saprolegniales</taxon>
        <taxon>Verrucalvaceae</taxon>
        <taxon>Aphanomyces</taxon>
    </lineage>
</organism>
<sequence>MSSVVLFCVLVALATTLPASVSAIDVSVLGVPGTFHVPSGISCGGSDLTRIGACPGPQPRLEFGSCCQALPNRPLLVLGCVPRLAATSGCVVTTLQPTTIVDTPVATSQVSTTPERPVSTTPESTSTSTTSTPSSTTGVKSMMPTTTAKVQSPEEPRESTQRPRIETFLRGTTVAPQEISRHSTPTWTWVAVLGVSVALAIVVIISGLRRWRHRQHVQFRVDQCAAAGLPPIHSVTQPSPTHAWIEVPNSCRPEGRSSSIGLGQLDQWVDTFFRAVRTPAPNMRLPWVDVPDTASVAVLPLPTPPSEPEPLQAAPRPWYKRSVCAVCGIEASCYVTLYREPGATKELRCWTCSSLWV</sequence>
<dbReference type="Proteomes" id="UP000469452">
    <property type="component" value="Unassembled WGS sequence"/>
</dbReference>
<dbReference type="AlphaFoldDB" id="A0A6A4ZC58"/>
<dbReference type="EMBL" id="VJMI01018251">
    <property type="protein sequence ID" value="KAF0711144.1"/>
    <property type="molecule type" value="Genomic_DNA"/>
</dbReference>
<feature type="signal peptide" evidence="3">
    <location>
        <begin position="1"/>
        <end position="23"/>
    </location>
</feature>
<evidence type="ECO:0000313" key="4">
    <source>
        <dbReference type="EMBL" id="KAF0711144.1"/>
    </source>
</evidence>
<evidence type="ECO:0000313" key="5">
    <source>
        <dbReference type="Proteomes" id="UP000469452"/>
    </source>
</evidence>
<keyword evidence="2" id="KW-1133">Transmembrane helix</keyword>